<dbReference type="GO" id="GO:0030246">
    <property type="term" value="F:carbohydrate binding"/>
    <property type="evidence" value="ECO:0007669"/>
    <property type="project" value="UniProtKB-UniRule"/>
</dbReference>
<dbReference type="SUPFAM" id="SSF50911">
    <property type="entry name" value="Mannose 6-phosphate receptor domain"/>
    <property type="match status" value="1"/>
</dbReference>
<sequence>MKRRLMWLVAASLAYGSPHVFSVTDDLLAYPQYEVIFSDTFISDTEAESRIVEAASRSSSTAQTASTTSEDATPEPAAELSQRLSDPNSPEPDSAQPSDTYERMMLHNKPYLCSIPSVPPPSTNTTTQARAASEETAELARATDRGYDLLRSMSGSCLYFISGWWSYSFCYNTHVKQFHQLPPGKGTPIFPPVEDPATPSYVLGKFGEVRNRFEDVDGVDGGRDAGLPPQEGEEGMTTEIQAKGTSSSRYLSQKLSGGTTCDLTGSPRRVEIQFHCHPQSVDRIGWIKEVSTCSYLMVVYTPRLCNDVAFLPPREEKAEGIVCREVVKEEDVSEWERRKRGEAERRLVGETAATAEGGGRPIVGGIEVGGIEVGGMKLVGREGNRLEAPQNMQPGSHGHGMHGNNKDKMNVMELISQEPREKGGKVKKLSDKDLKKLGLDPSVVDAARRELEEMAEGKGWRLEVFEVDGERELRGVVDSDEDGEDMEGYEDGEDGGEYEGGSQEEYKDEL</sequence>
<feature type="region of interest" description="Disordered" evidence="8">
    <location>
        <begin position="471"/>
        <end position="510"/>
    </location>
</feature>
<keyword evidence="12" id="KW-1185">Reference proteome</keyword>
<evidence type="ECO:0000313" key="12">
    <source>
        <dbReference type="Proteomes" id="UP000593566"/>
    </source>
</evidence>
<keyword evidence="3 9" id="KW-0732">Signal</keyword>
<dbReference type="InterPro" id="IPR009011">
    <property type="entry name" value="Man6P_isomerase_rcpt-bd_dom_sf"/>
</dbReference>
<keyword evidence="4 7" id="KW-0430">Lectin</keyword>
<evidence type="ECO:0000256" key="2">
    <source>
        <dbReference type="ARBA" id="ARBA00009918"/>
    </source>
</evidence>
<comment type="caution">
    <text evidence="11">The sequence shown here is derived from an EMBL/GenBank/DDBJ whole genome shotgun (WGS) entry which is preliminary data.</text>
</comment>
<dbReference type="AlphaFoldDB" id="A0A8H6F9Y9"/>
<feature type="region of interest" description="Disordered" evidence="8">
    <location>
        <begin position="53"/>
        <end position="99"/>
    </location>
</feature>
<feature type="compositionally biased region" description="Low complexity" evidence="8">
    <location>
        <begin position="54"/>
        <end position="71"/>
    </location>
</feature>
<feature type="compositionally biased region" description="Acidic residues" evidence="8">
    <location>
        <begin position="478"/>
        <end position="497"/>
    </location>
</feature>
<dbReference type="GO" id="GO:0005789">
    <property type="term" value="C:endoplasmic reticulum membrane"/>
    <property type="evidence" value="ECO:0007669"/>
    <property type="project" value="UniProtKB-SubCell"/>
</dbReference>
<organism evidence="11 12">
    <name type="scientific">Letharia lupina</name>
    <dbReference type="NCBI Taxonomy" id="560253"/>
    <lineage>
        <taxon>Eukaryota</taxon>
        <taxon>Fungi</taxon>
        <taxon>Dikarya</taxon>
        <taxon>Ascomycota</taxon>
        <taxon>Pezizomycotina</taxon>
        <taxon>Lecanoromycetes</taxon>
        <taxon>OSLEUM clade</taxon>
        <taxon>Lecanoromycetidae</taxon>
        <taxon>Lecanorales</taxon>
        <taxon>Lecanorineae</taxon>
        <taxon>Parmeliaceae</taxon>
        <taxon>Letharia</taxon>
    </lineage>
</organism>
<reference evidence="11 12" key="1">
    <citation type="journal article" date="2020" name="Genomics">
        <title>Complete, high-quality genomes from long-read metagenomic sequencing of two wolf lichen thalli reveals enigmatic genome architecture.</title>
        <authorList>
            <person name="McKenzie S.K."/>
            <person name="Walston R.F."/>
            <person name="Allen J.L."/>
        </authorList>
    </citation>
    <scope>NUCLEOTIDE SEQUENCE [LARGE SCALE GENOMIC DNA]</scope>
    <source>
        <strain evidence="11">WasteWater1</strain>
    </source>
</reference>
<feature type="domain" description="MRH" evidence="10">
    <location>
        <begin position="155"/>
        <end position="307"/>
    </location>
</feature>
<evidence type="ECO:0000256" key="1">
    <source>
        <dbReference type="ARBA" id="ARBA00004367"/>
    </source>
</evidence>
<name>A0A8H6F9Y9_9LECA</name>
<dbReference type="PANTHER" id="PTHR15414">
    <property type="entry name" value="OS-9-RELATED"/>
    <property type="match status" value="1"/>
</dbReference>
<protein>
    <recommendedName>
        <fullName evidence="7">Endoplasmic reticulum lectin</fullName>
    </recommendedName>
    <alternativeName>
        <fullName evidence="7">Protein OS-9 homolog</fullName>
    </alternativeName>
</protein>
<dbReference type="GO" id="GO:0005788">
    <property type="term" value="C:endoplasmic reticulum lumen"/>
    <property type="evidence" value="ECO:0007669"/>
    <property type="project" value="UniProtKB-UniRule"/>
</dbReference>
<evidence type="ECO:0000256" key="8">
    <source>
        <dbReference type="SAM" id="MobiDB-lite"/>
    </source>
</evidence>
<dbReference type="InterPro" id="IPR044865">
    <property type="entry name" value="MRH_dom"/>
</dbReference>
<dbReference type="PANTHER" id="PTHR15414:SF0">
    <property type="entry name" value="ENDOPLASMIC RETICULUM LECTIN 1"/>
    <property type="match status" value="1"/>
</dbReference>
<dbReference type="Pfam" id="PF07915">
    <property type="entry name" value="PRKCSH"/>
    <property type="match status" value="1"/>
</dbReference>
<keyword evidence="7" id="KW-0472">Membrane</keyword>
<evidence type="ECO:0000256" key="3">
    <source>
        <dbReference type="ARBA" id="ARBA00022729"/>
    </source>
</evidence>
<dbReference type="GO" id="GO:0030970">
    <property type="term" value="P:retrograde protein transport, ER to cytosol"/>
    <property type="evidence" value="ECO:0007669"/>
    <property type="project" value="TreeGrafter"/>
</dbReference>
<evidence type="ECO:0000256" key="6">
    <source>
        <dbReference type="ARBA" id="ARBA00023157"/>
    </source>
</evidence>
<dbReference type="PROSITE" id="PS51914">
    <property type="entry name" value="MRH"/>
    <property type="match status" value="1"/>
</dbReference>
<proteinExistence type="inferred from homology"/>
<dbReference type="InterPro" id="IPR012913">
    <property type="entry name" value="OS9-like_dom"/>
</dbReference>
<evidence type="ECO:0000256" key="9">
    <source>
        <dbReference type="SAM" id="SignalP"/>
    </source>
</evidence>
<comment type="function">
    <text evidence="7">Lectin involved in the quality control of the secretory pathway. As a member of the endoplasmic reticulum-associated degradation lumenal (ERAD-L) surveillance system, targets misfolded endoplasmic reticulum lumenal glycoproteins for degradation.</text>
</comment>
<comment type="subcellular location">
    <subcellularLocation>
        <location evidence="1 7">Endoplasmic reticulum membrane</location>
        <topology evidence="1 7">Peripheral membrane protein</topology>
        <orientation evidence="1 7">Lumenal side</orientation>
    </subcellularLocation>
</comment>
<evidence type="ECO:0000256" key="4">
    <source>
        <dbReference type="ARBA" id="ARBA00022734"/>
    </source>
</evidence>
<dbReference type="RefSeq" id="XP_037149534.1">
    <property type="nucleotide sequence ID" value="XM_037294153.1"/>
</dbReference>
<feature type="region of interest" description="Disordered" evidence="8">
    <location>
        <begin position="215"/>
        <end position="236"/>
    </location>
</feature>
<evidence type="ECO:0000259" key="10">
    <source>
        <dbReference type="PROSITE" id="PS51914"/>
    </source>
</evidence>
<keyword evidence="6" id="KW-1015">Disulfide bond</keyword>
<dbReference type="GO" id="GO:0030968">
    <property type="term" value="P:endoplasmic reticulum unfolded protein response"/>
    <property type="evidence" value="ECO:0007669"/>
    <property type="project" value="UniProtKB-UniRule"/>
</dbReference>
<accession>A0A8H6F9Y9</accession>
<dbReference type="InterPro" id="IPR045149">
    <property type="entry name" value="OS-9-like"/>
</dbReference>
<dbReference type="Gene3D" id="2.70.130.10">
    <property type="entry name" value="Mannose-6-phosphate receptor binding domain"/>
    <property type="match status" value="1"/>
</dbReference>
<evidence type="ECO:0000256" key="5">
    <source>
        <dbReference type="ARBA" id="ARBA00022824"/>
    </source>
</evidence>
<evidence type="ECO:0000256" key="7">
    <source>
        <dbReference type="RuleBase" id="RU369099"/>
    </source>
</evidence>
<comment type="similarity">
    <text evidence="2 7">Belongs to the OS-9 family.</text>
</comment>
<dbReference type="EMBL" id="JACCJB010000017">
    <property type="protein sequence ID" value="KAF6220099.1"/>
    <property type="molecule type" value="Genomic_DNA"/>
</dbReference>
<evidence type="ECO:0000313" key="11">
    <source>
        <dbReference type="EMBL" id="KAF6220099.1"/>
    </source>
</evidence>
<gene>
    <name evidence="11" type="ORF">HO133_003230</name>
</gene>
<feature type="signal peptide" evidence="9">
    <location>
        <begin position="1"/>
        <end position="22"/>
    </location>
</feature>
<dbReference type="GeneID" id="59331641"/>
<feature type="chain" id="PRO_5034946902" description="Endoplasmic reticulum lectin" evidence="9">
    <location>
        <begin position="23"/>
        <end position="510"/>
    </location>
</feature>
<keyword evidence="5 7" id="KW-0256">Endoplasmic reticulum</keyword>
<dbReference type="Proteomes" id="UP000593566">
    <property type="component" value="Unassembled WGS sequence"/>
</dbReference>